<dbReference type="SUPFAM" id="SSF49329">
    <property type="entry name" value="Cu,Zn superoxide dismutase-like"/>
    <property type="match status" value="1"/>
</dbReference>
<dbReference type="AlphaFoldDB" id="A0A2I0R026"/>
<proteinExistence type="inferred from homology"/>
<evidence type="ECO:0000313" key="4">
    <source>
        <dbReference type="EMBL" id="PKR79928.1"/>
    </source>
</evidence>
<dbReference type="PROSITE" id="PS51257">
    <property type="entry name" value="PROKAR_LIPOPROTEIN"/>
    <property type="match status" value="1"/>
</dbReference>
<dbReference type="InterPro" id="IPR024134">
    <property type="entry name" value="SOD_Cu/Zn_/chaperone"/>
</dbReference>
<keyword evidence="2" id="KW-0862">Zinc</keyword>
<dbReference type="RefSeq" id="WP_101335398.1">
    <property type="nucleotide sequence ID" value="NZ_PJNI01000016.1"/>
</dbReference>
<dbReference type="Gene3D" id="2.60.40.200">
    <property type="entry name" value="Superoxide dismutase, copper/zinc binding domain"/>
    <property type="match status" value="1"/>
</dbReference>
<dbReference type="EC" id="1.15.1.1" evidence="2"/>
<name>A0A2I0R026_9FLAO</name>
<feature type="domain" description="Superoxide dismutase copper/zinc binding" evidence="3">
    <location>
        <begin position="76"/>
        <end position="207"/>
    </location>
</feature>
<keyword evidence="5" id="KW-1185">Reference proteome</keyword>
<comment type="cofactor">
    <cofactor evidence="2">
        <name>Cu cation</name>
        <dbReference type="ChEBI" id="CHEBI:23378"/>
    </cofactor>
    <text evidence="2">Binds 1 copper ion per subunit.</text>
</comment>
<comment type="catalytic activity">
    <reaction evidence="2">
        <text>2 superoxide + 2 H(+) = H2O2 + O2</text>
        <dbReference type="Rhea" id="RHEA:20696"/>
        <dbReference type="ChEBI" id="CHEBI:15378"/>
        <dbReference type="ChEBI" id="CHEBI:15379"/>
        <dbReference type="ChEBI" id="CHEBI:16240"/>
        <dbReference type="ChEBI" id="CHEBI:18421"/>
        <dbReference type="EC" id="1.15.1.1"/>
    </reaction>
</comment>
<dbReference type="OrthoDB" id="9792957at2"/>
<dbReference type="GO" id="GO:0005507">
    <property type="term" value="F:copper ion binding"/>
    <property type="evidence" value="ECO:0007669"/>
    <property type="project" value="InterPro"/>
</dbReference>
<evidence type="ECO:0000313" key="5">
    <source>
        <dbReference type="Proteomes" id="UP000236654"/>
    </source>
</evidence>
<dbReference type="Proteomes" id="UP000236654">
    <property type="component" value="Unassembled WGS sequence"/>
</dbReference>
<sequence length="213" mass="23045">MKNFKLYLSIIAGVGIITFGCKDVIQDEDGDNKKDGITIDKVEKQKSDAVEMADPDKVKTKVIKIELQSKSESDATGTIKFEEKAGQVAMEADFEGLNPGTHAIHLHENANCSSADGKTAGGHWNPTNEPHGKWGDAEGYHKGDIGNFEVGEDGKALVNFETSEWCIDCDDENKNIIGRSVIIHQGGDDFTSQPSGDAGKRIGCAEIKDYATK</sequence>
<keyword evidence="2" id="KW-0479">Metal-binding</keyword>
<accession>A0A2I0R026</accession>
<reference evidence="4 5" key="1">
    <citation type="submission" date="2017-12" db="EMBL/GenBank/DDBJ databases">
        <title>The draft genome sequence of Brumimicrobium saltpan LHR20.</title>
        <authorList>
            <person name="Do Z.-J."/>
            <person name="Luo H.-R."/>
        </authorList>
    </citation>
    <scope>NUCLEOTIDE SEQUENCE [LARGE SCALE GENOMIC DNA]</scope>
    <source>
        <strain evidence="4 5">LHR20</strain>
    </source>
</reference>
<dbReference type="Pfam" id="PF00080">
    <property type="entry name" value="Sod_Cu"/>
    <property type="match status" value="1"/>
</dbReference>
<protein>
    <recommendedName>
        <fullName evidence="2">Superoxide dismutase [Cu-Zn]</fullName>
        <ecNumber evidence="2">1.15.1.1</ecNumber>
    </recommendedName>
</protein>
<evidence type="ECO:0000256" key="2">
    <source>
        <dbReference type="RuleBase" id="RU000393"/>
    </source>
</evidence>
<keyword evidence="2" id="KW-0186">Copper</keyword>
<keyword evidence="2" id="KW-0560">Oxidoreductase</keyword>
<dbReference type="GO" id="GO:0004784">
    <property type="term" value="F:superoxide dismutase activity"/>
    <property type="evidence" value="ECO:0007669"/>
    <property type="project" value="UniProtKB-EC"/>
</dbReference>
<dbReference type="EMBL" id="PJNI01000016">
    <property type="protein sequence ID" value="PKR79928.1"/>
    <property type="molecule type" value="Genomic_DNA"/>
</dbReference>
<organism evidence="4 5">
    <name type="scientific">Brumimicrobium salinarum</name>
    <dbReference type="NCBI Taxonomy" id="2058658"/>
    <lineage>
        <taxon>Bacteria</taxon>
        <taxon>Pseudomonadati</taxon>
        <taxon>Bacteroidota</taxon>
        <taxon>Flavobacteriia</taxon>
        <taxon>Flavobacteriales</taxon>
        <taxon>Crocinitomicaceae</taxon>
        <taxon>Brumimicrobium</taxon>
    </lineage>
</organism>
<dbReference type="CDD" id="cd00305">
    <property type="entry name" value="Cu-Zn_Superoxide_Dismutase"/>
    <property type="match status" value="1"/>
</dbReference>
<gene>
    <name evidence="4" type="ORF">CW751_12660</name>
</gene>
<dbReference type="PROSITE" id="PS00332">
    <property type="entry name" value="SOD_CU_ZN_2"/>
    <property type="match status" value="1"/>
</dbReference>
<evidence type="ECO:0000256" key="1">
    <source>
        <dbReference type="ARBA" id="ARBA00010457"/>
    </source>
</evidence>
<comment type="caution">
    <text evidence="4">The sequence shown here is derived from an EMBL/GenBank/DDBJ whole genome shotgun (WGS) entry which is preliminary data.</text>
</comment>
<evidence type="ECO:0000259" key="3">
    <source>
        <dbReference type="Pfam" id="PF00080"/>
    </source>
</evidence>
<comment type="similarity">
    <text evidence="1 2">Belongs to the Cu-Zn superoxide dismutase family.</text>
</comment>
<comment type="cofactor">
    <cofactor evidence="2">
        <name>Zn(2+)</name>
        <dbReference type="ChEBI" id="CHEBI:29105"/>
    </cofactor>
    <text evidence="2">Binds 1 zinc ion per subunit.</text>
</comment>
<dbReference type="PANTHER" id="PTHR10003">
    <property type="entry name" value="SUPEROXIDE DISMUTASE CU-ZN -RELATED"/>
    <property type="match status" value="1"/>
</dbReference>
<dbReference type="InterPro" id="IPR018152">
    <property type="entry name" value="SOD_Cu/Zn_BS"/>
</dbReference>
<dbReference type="InterPro" id="IPR036423">
    <property type="entry name" value="SOD-like_Cu/Zn_dom_sf"/>
</dbReference>
<comment type="function">
    <text evidence="2">Destroys radicals which are normally produced within the cells and which are toxic to biological systems.</text>
</comment>
<dbReference type="InterPro" id="IPR001424">
    <property type="entry name" value="SOD_Cu_Zn_dom"/>
</dbReference>